<evidence type="ECO:0000256" key="15">
    <source>
        <dbReference type="HAMAP-Rule" id="MF_01690"/>
    </source>
</evidence>
<evidence type="ECO:0000256" key="10">
    <source>
        <dbReference type="ARBA" id="ARBA00022915"/>
    </source>
</evidence>
<dbReference type="OrthoDB" id="9809784at2"/>
<dbReference type="Gene3D" id="3.40.630.10">
    <property type="entry name" value="Zn peptidases"/>
    <property type="match status" value="2"/>
</dbReference>
<dbReference type="PANTHER" id="PTHR43808">
    <property type="entry name" value="ACETYLORNITHINE DEACETYLASE"/>
    <property type="match status" value="1"/>
</dbReference>
<evidence type="ECO:0000256" key="12">
    <source>
        <dbReference type="ARBA" id="ARBA00023285"/>
    </source>
</evidence>
<dbReference type="CDD" id="cd03891">
    <property type="entry name" value="M20_DapE_proteobac"/>
    <property type="match status" value="1"/>
</dbReference>
<dbReference type="InterPro" id="IPR011650">
    <property type="entry name" value="Peptidase_M20_dimer"/>
</dbReference>
<evidence type="ECO:0000256" key="7">
    <source>
        <dbReference type="ARBA" id="ARBA00022723"/>
    </source>
</evidence>
<comment type="catalytic activity">
    <reaction evidence="14 15">
        <text>N-succinyl-(2S,6S)-2,6-diaminopimelate + H2O = (2S,6S)-2,6-diaminopimelate + succinate</text>
        <dbReference type="Rhea" id="RHEA:22608"/>
        <dbReference type="ChEBI" id="CHEBI:15377"/>
        <dbReference type="ChEBI" id="CHEBI:30031"/>
        <dbReference type="ChEBI" id="CHEBI:57609"/>
        <dbReference type="ChEBI" id="CHEBI:58087"/>
        <dbReference type="EC" id="3.5.1.18"/>
    </reaction>
</comment>
<protein>
    <recommendedName>
        <fullName evidence="5 15">Succinyl-diaminopimelate desuccinylase</fullName>
        <shortName evidence="15">SDAP desuccinylase</shortName>
        <ecNumber evidence="4 15">3.5.1.18</ecNumber>
    </recommendedName>
    <alternativeName>
        <fullName evidence="13 15">N-succinyl-LL-2,6-diaminoheptanedioate amidohydrolase</fullName>
    </alternativeName>
</protein>
<accession>A0A4Y9ELB8</accession>
<dbReference type="InterPro" id="IPR001261">
    <property type="entry name" value="ArgE/DapE_CS"/>
</dbReference>
<evidence type="ECO:0000313" key="18">
    <source>
        <dbReference type="Proteomes" id="UP000297737"/>
    </source>
</evidence>
<feature type="active site" evidence="15">
    <location>
        <position position="73"/>
    </location>
</feature>
<keyword evidence="11 15" id="KW-0457">Lysine biosynthesis</keyword>
<dbReference type="GO" id="GO:0050897">
    <property type="term" value="F:cobalt ion binding"/>
    <property type="evidence" value="ECO:0007669"/>
    <property type="project" value="UniProtKB-UniRule"/>
</dbReference>
<dbReference type="Pfam" id="PF07687">
    <property type="entry name" value="M20_dimer"/>
    <property type="match status" value="1"/>
</dbReference>
<dbReference type="PROSITE" id="PS00759">
    <property type="entry name" value="ARGE_DAPE_CPG2_2"/>
    <property type="match status" value="1"/>
</dbReference>
<dbReference type="AlphaFoldDB" id="A0A4Y9ELB8"/>
<feature type="binding site" evidence="15">
    <location>
        <position position="71"/>
    </location>
    <ligand>
        <name>Zn(2+)</name>
        <dbReference type="ChEBI" id="CHEBI:29105"/>
        <label>1</label>
    </ligand>
</feature>
<dbReference type="UniPathway" id="UPA00034">
    <property type="reaction ID" value="UER00021"/>
</dbReference>
<keyword evidence="18" id="KW-1185">Reference proteome</keyword>
<organism evidence="17 18">
    <name type="scientific">Glacieibacterium arshaanense</name>
    <dbReference type="NCBI Taxonomy" id="2511025"/>
    <lineage>
        <taxon>Bacteria</taxon>
        <taxon>Pseudomonadati</taxon>
        <taxon>Pseudomonadota</taxon>
        <taxon>Alphaproteobacteria</taxon>
        <taxon>Sphingomonadales</taxon>
        <taxon>Sphingosinicellaceae</taxon>
        <taxon>Glacieibacterium</taxon>
    </lineage>
</organism>
<feature type="binding site" evidence="15">
    <location>
        <position position="350"/>
    </location>
    <ligand>
        <name>Zn(2+)</name>
        <dbReference type="ChEBI" id="CHEBI:29105"/>
        <label>2</label>
    </ligand>
</feature>
<dbReference type="GO" id="GO:0019877">
    <property type="term" value="P:diaminopimelate biosynthetic process"/>
    <property type="evidence" value="ECO:0007669"/>
    <property type="project" value="UniProtKB-UniRule"/>
</dbReference>
<evidence type="ECO:0000256" key="11">
    <source>
        <dbReference type="ARBA" id="ARBA00023154"/>
    </source>
</evidence>
<dbReference type="GO" id="GO:0008777">
    <property type="term" value="F:acetylornithine deacetylase activity"/>
    <property type="evidence" value="ECO:0007669"/>
    <property type="project" value="TreeGrafter"/>
</dbReference>
<evidence type="ECO:0000256" key="13">
    <source>
        <dbReference type="ARBA" id="ARBA00031891"/>
    </source>
</evidence>
<keyword evidence="10 15" id="KW-0220">Diaminopimelate biosynthesis</keyword>
<comment type="cofactor">
    <cofactor evidence="15">
        <name>Zn(2+)</name>
        <dbReference type="ChEBI" id="CHEBI:29105"/>
    </cofactor>
    <cofactor evidence="15">
        <name>Co(2+)</name>
        <dbReference type="ChEBI" id="CHEBI:48828"/>
    </cofactor>
    <text evidence="15">Binds 2 Zn(2+) or Co(2+) ions per subunit.</text>
</comment>
<dbReference type="InterPro" id="IPR050072">
    <property type="entry name" value="Peptidase_M20A"/>
</dbReference>
<dbReference type="InterPro" id="IPR005941">
    <property type="entry name" value="DapE_proteobac"/>
</dbReference>
<dbReference type="NCBIfam" id="TIGR01246">
    <property type="entry name" value="dapE_proteo"/>
    <property type="match status" value="1"/>
</dbReference>
<feature type="active site" description="Proton acceptor" evidence="15">
    <location>
        <position position="136"/>
    </location>
</feature>
<feature type="binding site" evidence="15">
    <location>
        <position position="137"/>
    </location>
    <ligand>
        <name>Zn(2+)</name>
        <dbReference type="ChEBI" id="CHEBI:29105"/>
        <label>2</label>
    </ligand>
</feature>
<dbReference type="EMBL" id="SIHO01000002">
    <property type="protein sequence ID" value="TFU02876.1"/>
    <property type="molecule type" value="Genomic_DNA"/>
</dbReference>
<evidence type="ECO:0000259" key="16">
    <source>
        <dbReference type="Pfam" id="PF07687"/>
    </source>
</evidence>
<comment type="function">
    <text evidence="15">Catalyzes the hydrolysis of N-succinyl-L,L-diaminopimelic acid (SDAP), forming succinate and LL-2,6-diaminopimelate (DAP), an intermediate involved in the bacterial biosynthesis of lysine and meso-diaminopimelic acid, an essential component of bacterial cell walls.</text>
</comment>
<dbReference type="InterPro" id="IPR002933">
    <property type="entry name" value="Peptidase_M20"/>
</dbReference>
<dbReference type="GO" id="GO:0008270">
    <property type="term" value="F:zinc ion binding"/>
    <property type="evidence" value="ECO:0007669"/>
    <property type="project" value="UniProtKB-UniRule"/>
</dbReference>
<evidence type="ECO:0000256" key="1">
    <source>
        <dbReference type="ARBA" id="ARBA00005130"/>
    </source>
</evidence>
<dbReference type="GO" id="GO:0006526">
    <property type="term" value="P:L-arginine biosynthetic process"/>
    <property type="evidence" value="ECO:0007669"/>
    <property type="project" value="TreeGrafter"/>
</dbReference>
<dbReference type="SUPFAM" id="SSF53187">
    <property type="entry name" value="Zn-dependent exopeptidases"/>
    <property type="match status" value="1"/>
</dbReference>
<dbReference type="GO" id="GO:0009014">
    <property type="term" value="F:succinyl-diaminopimelate desuccinylase activity"/>
    <property type="evidence" value="ECO:0007669"/>
    <property type="project" value="UniProtKB-UniRule"/>
</dbReference>
<dbReference type="NCBIfam" id="NF009557">
    <property type="entry name" value="PRK13009.1"/>
    <property type="match status" value="1"/>
</dbReference>
<keyword evidence="12 15" id="KW-0170">Cobalt</keyword>
<dbReference type="EC" id="3.5.1.18" evidence="4 15"/>
<feature type="binding site" evidence="15">
    <location>
        <position position="165"/>
    </location>
    <ligand>
        <name>Zn(2+)</name>
        <dbReference type="ChEBI" id="CHEBI:29105"/>
        <label>1</label>
    </ligand>
</feature>
<proteinExistence type="inferred from homology"/>
<keyword evidence="9 15" id="KW-0862">Zinc</keyword>
<dbReference type="PANTHER" id="PTHR43808:SF31">
    <property type="entry name" value="N-ACETYL-L-CITRULLINE DEACETYLASE"/>
    <property type="match status" value="1"/>
</dbReference>
<comment type="pathway">
    <text evidence="1 15">Amino-acid biosynthesis; L-lysine biosynthesis via DAP pathway; LL-2,6-diaminopimelate from (S)-tetrahydrodipicolinate (succinylase route): step 3/3.</text>
</comment>
<feature type="binding site" evidence="15">
    <location>
        <position position="104"/>
    </location>
    <ligand>
        <name>Zn(2+)</name>
        <dbReference type="ChEBI" id="CHEBI:29105"/>
        <label>1</label>
    </ligand>
</feature>
<evidence type="ECO:0000256" key="9">
    <source>
        <dbReference type="ARBA" id="ARBA00022833"/>
    </source>
</evidence>
<evidence type="ECO:0000256" key="2">
    <source>
        <dbReference type="ARBA" id="ARBA00006746"/>
    </source>
</evidence>
<evidence type="ECO:0000256" key="5">
    <source>
        <dbReference type="ARBA" id="ARBA00022391"/>
    </source>
</evidence>
<dbReference type="GO" id="GO:0009089">
    <property type="term" value="P:lysine biosynthetic process via diaminopimelate"/>
    <property type="evidence" value="ECO:0007669"/>
    <property type="project" value="UniProtKB-UniRule"/>
</dbReference>
<dbReference type="SUPFAM" id="SSF55031">
    <property type="entry name" value="Bacterial exopeptidase dimerisation domain"/>
    <property type="match status" value="1"/>
</dbReference>
<feature type="binding site" evidence="15">
    <location>
        <position position="104"/>
    </location>
    <ligand>
        <name>Zn(2+)</name>
        <dbReference type="ChEBI" id="CHEBI:29105"/>
        <label>2</label>
    </ligand>
</feature>
<evidence type="ECO:0000256" key="3">
    <source>
        <dbReference type="ARBA" id="ARBA00011738"/>
    </source>
</evidence>
<keyword evidence="6 15" id="KW-0028">Amino-acid biosynthesis</keyword>
<comment type="caution">
    <text evidence="17">The sequence shown here is derived from an EMBL/GenBank/DDBJ whole genome shotgun (WGS) entry which is preliminary data.</text>
</comment>
<name>A0A4Y9ELB8_9SPHN</name>
<comment type="subunit">
    <text evidence="3 15">Homodimer.</text>
</comment>
<gene>
    <name evidence="15" type="primary">dapE</name>
    <name evidence="17" type="ORF">EUV02_06590</name>
</gene>
<comment type="similarity">
    <text evidence="2 15">Belongs to the peptidase M20A family. DapE subfamily.</text>
</comment>
<evidence type="ECO:0000256" key="6">
    <source>
        <dbReference type="ARBA" id="ARBA00022605"/>
    </source>
</evidence>
<dbReference type="InterPro" id="IPR036264">
    <property type="entry name" value="Bact_exopeptidase_dim_dom"/>
</dbReference>
<evidence type="ECO:0000256" key="14">
    <source>
        <dbReference type="ARBA" id="ARBA00051301"/>
    </source>
</evidence>
<keyword evidence="8 15" id="KW-0378">Hydrolase</keyword>
<dbReference type="HAMAP" id="MF_01690">
    <property type="entry name" value="DapE"/>
    <property type="match status" value="1"/>
</dbReference>
<dbReference type="Pfam" id="PF01546">
    <property type="entry name" value="Peptidase_M20"/>
    <property type="match status" value="1"/>
</dbReference>
<evidence type="ECO:0000313" key="17">
    <source>
        <dbReference type="EMBL" id="TFU02876.1"/>
    </source>
</evidence>
<evidence type="ECO:0000256" key="4">
    <source>
        <dbReference type="ARBA" id="ARBA00011921"/>
    </source>
</evidence>
<evidence type="ECO:0000256" key="8">
    <source>
        <dbReference type="ARBA" id="ARBA00022801"/>
    </source>
</evidence>
<sequence length="382" mass="40358">MIDALALARDLIRCRSVTPADDGAQAVLGAALEALGFAVHRLEQGSPPDGPIHNLFATIGEGAPHFAFAGHTDVVPVGDHKAWSVDPFAGTVADGQLVGRGANDMKSAIAAFVAAAERHVARGSPGTLSLIITGDEEGPATHGTADLLTWMAVRGFDPDACLVGEPTSNQLLGDMVKIGRRGSVNAWITVNGAQGHVAYPARADNPITRLVAILAELKARPLDNGTDWFQASNLEVTDINVGNPATNVIPARATARINIRFNDRQRGVELENWIRDTVERHAPSAEVIVKISGEAFLTPPGPLSDMVDFAVQRVTGRTPELSTTGGTSDARFIRSVCPVVEFGLVGSTMHQVDEMVPVADIAALTDIYDLVLQQFFKSGDAA</sequence>
<keyword evidence="7 15" id="KW-0479">Metal-binding</keyword>
<feature type="domain" description="Peptidase M20 dimerisation" evidence="16">
    <location>
        <begin position="178"/>
        <end position="284"/>
    </location>
</feature>
<dbReference type="RefSeq" id="WP_135245470.1">
    <property type="nucleotide sequence ID" value="NZ_SIHO01000002.1"/>
</dbReference>
<reference evidence="17 18" key="1">
    <citation type="submission" date="2019-02" db="EMBL/GenBank/DDBJ databases">
        <title>Polymorphobacter sp. isolated from the lake at the Tibet of China.</title>
        <authorList>
            <person name="Li A."/>
        </authorList>
    </citation>
    <scope>NUCLEOTIDE SEQUENCE [LARGE SCALE GENOMIC DNA]</scope>
    <source>
        <strain evidence="17 18">DJ1R-1</strain>
    </source>
</reference>
<dbReference type="Proteomes" id="UP000297737">
    <property type="component" value="Unassembled WGS sequence"/>
</dbReference>